<dbReference type="EMBL" id="QSLN01000001">
    <property type="protein sequence ID" value="RDV84812.1"/>
    <property type="molecule type" value="Genomic_DNA"/>
</dbReference>
<comment type="similarity">
    <text evidence="2">Belongs to the NrfD family.</text>
</comment>
<dbReference type="AlphaFoldDB" id="A0A3D8P7G7"/>
<dbReference type="OrthoDB" id="9768158at2"/>
<keyword evidence="4 7" id="KW-0812">Transmembrane</keyword>
<keyword evidence="6 7" id="KW-0472">Membrane</keyword>
<dbReference type="PANTHER" id="PTHR30074:SF4">
    <property type="entry name" value="NI_FE-HYDROGENASE 2 B-TYPE CYTOCHROME SUBUNIT-RELATED"/>
    <property type="match status" value="1"/>
</dbReference>
<evidence type="ECO:0000313" key="9">
    <source>
        <dbReference type="Proteomes" id="UP000256329"/>
    </source>
</evidence>
<feature type="transmembrane region" description="Helical" evidence="7">
    <location>
        <begin position="247"/>
        <end position="264"/>
    </location>
</feature>
<evidence type="ECO:0000256" key="2">
    <source>
        <dbReference type="ARBA" id="ARBA00008929"/>
    </source>
</evidence>
<evidence type="ECO:0000256" key="1">
    <source>
        <dbReference type="ARBA" id="ARBA00004651"/>
    </source>
</evidence>
<evidence type="ECO:0000256" key="5">
    <source>
        <dbReference type="ARBA" id="ARBA00022989"/>
    </source>
</evidence>
<evidence type="ECO:0000256" key="3">
    <source>
        <dbReference type="ARBA" id="ARBA00022475"/>
    </source>
</evidence>
<feature type="transmembrane region" description="Helical" evidence="7">
    <location>
        <begin position="350"/>
        <end position="368"/>
    </location>
</feature>
<dbReference type="Proteomes" id="UP000256329">
    <property type="component" value="Unassembled WGS sequence"/>
</dbReference>
<keyword evidence="3" id="KW-1003">Cell membrane</keyword>
<gene>
    <name evidence="8" type="ORF">DXX99_01870</name>
</gene>
<protein>
    <submittedName>
        <fullName evidence="8">Ni/Fe-hydrogenase cytochrome b subunit</fullName>
    </submittedName>
</protein>
<evidence type="ECO:0000256" key="4">
    <source>
        <dbReference type="ARBA" id="ARBA00022692"/>
    </source>
</evidence>
<feature type="transmembrane region" description="Helical" evidence="7">
    <location>
        <begin position="203"/>
        <end position="226"/>
    </location>
</feature>
<sequence length="396" mass="44245">MAYEFPEGWRFRMTGWRKFFILVFLVAVGVMIYRLVYGLGAATHLNDQWPWGWWIAVDVLIGVALAGGGYSTAFLVHILHRKQFAPVARAALLTSMLGYILVLIGLFMDIGRWYNFWRPFLVYPGSWHSVLFEVFWCISLYTMVQVLEFGSIVFERVKSDWLKRVFDAMLPPLFILGVVLPTLHQSSLGSLYVVTVDRLDPLWWSIALPIFFLLSSFFVGPAMVTLEGSLAAKAYGRQMEIPVLSRLVKVGAWVMFIYLVLKLIDLGYRNQFGHLFDGSLESNLFLLEIVGGVIVPMIMFAIPSVRNSAGGLITASVLTVGGVILNRMNVVFTGMAAAMGGHYFPKWTEFMVTAGLIALAVLAYCFLVENFAILPAEEHVPAGKPSEAHTSYTVVG</sequence>
<evidence type="ECO:0000256" key="7">
    <source>
        <dbReference type="SAM" id="Phobius"/>
    </source>
</evidence>
<feature type="transmembrane region" description="Helical" evidence="7">
    <location>
        <begin position="309"/>
        <end position="330"/>
    </location>
</feature>
<accession>A0A3D8P7G7</accession>
<dbReference type="PANTHER" id="PTHR30074">
    <property type="entry name" value="FORMATE DEHYDROGENASE, NITRATE-INDUCIBLE, CYTOCHROME B556 FDN SUBUNIT"/>
    <property type="match status" value="1"/>
</dbReference>
<keyword evidence="5 7" id="KW-1133">Transmembrane helix</keyword>
<comment type="caution">
    <text evidence="8">The sequence shown here is derived from an EMBL/GenBank/DDBJ whole genome shotgun (WGS) entry which is preliminary data.</text>
</comment>
<name>A0A3D8P7G7_9THEO</name>
<dbReference type="InterPro" id="IPR005614">
    <property type="entry name" value="NrfD-like"/>
</dbReference>
<dbReference type="Pfam" id="PF03916">
    <property type="entry name" value="NrfD"/>
    <property type="match status" value="1"/>
</dbReference>
<dbReference type="GO" id="GO:0009061">
    <property type="term" value="P:anaerobic respiration"/>
    <property type="evidence" value="ECO:0007669"/>
    <property type="project" value="TreeGrafter"/>
</dbReference>
<feature type="transmembrane region" description="Helical" evidence="7">
    <location>
        <begin position="165"/>
        <end position="183"/>
    </location>
</feature>
<organism evidence="8 9">
    <name type="scientific">Ammonifex thiophilus</name>
    <dbReference type="NCBI Taxonomy" id="444093"/>
    <lineage>
        <taxon>Bacteria</taxon>
        <taxon>Bacillati</taxon>
        <taxon>Bacillota</taxon>
        <taxon>Clostridia</taxon>
        <taxon>Thermoanaerobacterales</taxon>
        <taxon>Thermoanaerobacteraceae</taxon>
        <taxon>Ammonifex</taxon>
    </lineage>
</organism>
<feature type="transmembrane region" description="Helical" evidence="7">
    <location>
        <begin position="284"/>
        <end position="302"/>
    </location>
</feature>
<feature type="transmembrane region" description="Helical" evidence="7">
    <location>
        <begin position="90"/>
        <end position="110"/>
    </location>
</feature>
<dbReference type="RefSeq" id="WP_115791806.1">
    <property type="nucleotide sequence ID" value="NZ_QSLN01000001.1"/>
</dbReference>
<dbReference type="Gene3D" id="1.20.1630.10">
    <property type="entry name" value="Formate dehydrogenase/DMSO reductase domain"/>
    <property type="match status" value="1"/>
</dbReference>
<feature type="transmembrane region" description="Helical" evidence="7">
    <location>
        <begin position="51"/>
        <end position="78"/>
    </location>
</feature>
<feature type="transmembrane region" description="Helical" evidence="7">
    <location>
        <begin position="130"/>
        <end position="153"/>
    </location>
</feature>
<evidence type="ECO:0000313" key="8">
    <source>
        <dbReference type="EMBL" id="RDV84812.1"/>
    </source>
</evidence>
<proteinExistence type="inferred from homology"/>
<feature type="transmembrane region" description="Helical" evidence="7">
    <location>
        <begin position="19"/>
        <end position="39"/>
    </location>
</feature>
<comment type="subcellular location">
    <subcellularLocation>
        <location evidence="1">Cell membrane</location>
        <topology evidence="1">Multi-pass membrane protein</topology>
    </subcellularLocation>
</comment>
<dbReference type="GO" id="GO:0005886">
    <property type="term" value="C:plasma membrane"/>
    <property type="evidence" value="ECO:0007669"/>
    <property type="project" value="UniProtKB-SubCell"/>
</dbReference>
<dbReference type="InterPro" id="IPR051817">
    <property type="entry name" value="FDH_cytochrome_b556_subunit"/>
</dbReference>
<reference evidence="8 9" key="1">
    <citation type="submission" date="2018-08" db="EMBL/GenBank/DDBJ databases">
        <title>Form III RuBisCO-mediated autotrophy in Thermodesulfobium bacteria.</title>
        <authorList>
            <person name="Toshchakov S.V."/>
            <person name="Kublanov I.V."/>
            <person name="Frolov E."/>
            <person name="Bonch-Osmolovskaya E.A."/>
            <person name="Tourova T.P."/>
            <person name="Chernych N.A."/>
            <person name="Lebedinsky A.V."/>
        </authorList>
    </citation>
    <scope>NUCLEOTIDE SEQUENCE [LARGE SCALE GENOMIC DNA]</scope>
    <source>
        <strain evidence="8 9">SR</strain>
    </source>
</reference>
<evidence type="ECO:0000256" key="6">
    <source>
        <dbReference type="ARBA" id="ARBA00023136"/>
    </source>
</evidence>
<keyword evidence="9" id="KW-1185">Reference proteome</keyword>